<evidence type="ECO:0000256" key="1">
    <source>
        <dbReference type="SAM" id="MobiDB-lite"/>
    </source>
</evidence>
<gene>
    <name evidence="3" type="ORF">LTR05_001446</name>
</gene>
<accession>A0AAN7T7Z4</accession>
<keyword evidence="4" id="KW-1185">Reference proteome</keyword>
<dbReference type="Proteomes" id="UP001309876">
    <property type="component" value="Unassembled WGS sequence"/>
</dbReference>
<protein>
    <recommendedName>
        <fullName evidence="2">DUF8004 domain-containing protein</fullName>
    </recommendedName>
</protein>
<reference evidence="3 4" key="1">
    <citation type="submission" date="2023-08" db="EMBL/GenBank/DDBJ databases">
        <title>Black Yeasts Isolated from many extreme environments.</title>
        <authorList>
            <person name="Coleine C."/>
            <person name="Stajich J.E."/>
            <person name="Selbmann L."/>
        </authorList>
    </citation>
    <scope>NUCLEOTIDE SEQUENCE [LARGE SCALE GENOMIC DNA]</scope>
    <source>
        <strain evidence="3 4">CCFEE 5910</strain>
    </source>
</reference>
<dbReference type="EMBL" id="JAVRRJ010000001">
    <property type="protein sequence ID" value="KAK5091265.1"/>
    <property type="molecule type" value="Genomic_DNA"/>
</dbReference>
<organism evidence="3 4">
    <name type="scientific">Lithohypha guttulata</name>
    <dbReference type="NCBI Taxonomy" id="1690604"/>
    <lineage>
        <taxon>Eukaryota</taxon>
        <taxon>Fungi</taxon>
        <taxon>Dikarya</taxon>
        <taxon>Ascomycota</taxon>
        <taxon>Pezizomycotina</taxon>
        <taxon>Eurotiomycetes</taxon>
        <taxon>Chaetothyriomycetidae</taxon>
        <taxon>Chaetothyriales</taxon>
        <taxon>Trichomeriaceae</taxon>
        <taxon>Lithohypha</taxon>
    </lineage>
</organism>
<evidence type="ECO:0000313" key="3">
    <source>
        <dbReference type="EMBL" id="KAK5091265.1"/>
    </source>
</evidence>
<dbReference type="AlphaFoldDB" id="A0AAN7T7Z4"/>
<dbReference type="PANTHER" id="PTHR39601:SF2">
    <property type="entry name" value="CHORIOGENIN HMINOR"/>
    <property type="match status" value="1"/>
</dbReference>
<feature type="compositionally biased region" description="Polar residues" evidence="1">
    <location>
        <begin position="25"/>
        <end position="39"/>
    </location>
</feature>
<comment type="caution">
    <text evidence="3">The sequence shown here is derived from an EMBL/GenBank/DDBJ whole genome shotgun (WGS) entry which is preliminary data.</text>
</comment>
<evidence type="ECO:0000313" key="4">
    <source>
        <dbReference type="Proteomes" id="UP001309876"/>
    </source>
</evidence>
<sequence>MSKRLSSFFGHKKEKSEEGVIGSPTHLSYGSDASPNASPSAGGRLQKYRPQSPSHLSLNTHEIPSLEPPPTFRESASGITARPSSRPVSRHAAGPDYPSSRESSRSRPQTPTLLTIPGQPTSPAPFSPATPSSATSGKLAKKRLGLSGPKQDKLKFGDGDSQQKAWISGLKEHIPYDLTQLLHGDRLGELWDMNGDVVVHLYPESSGRNPTFRVHSALFAESKSLAYLAIPSINQSMQDMFLGDDDSFGPPLRAIDPGYGPQSSTIPQIMPPMSQPKVVYLPLDLEGDYSIPGSTPSGDDLELIVLYRNFFAFLGGGALISTPRQVSLFSVFMGIASILRRLAYTNADGSTYGEIPDNSFARYCDELRLGDVRSSREKTIEAIVLGEAMKHWPLYNEGFVHAAGRLDDIKFIKSPKFAKISPITVNRLERASLDVETRLKLLHSRLDDFEFPSIFSGIANSQTSTEAKLIRFKAWRLAFIDMRKFVMAQYRRRYGAWPPKAKSKKNNFDQDGLNRLLVREVYEDFCNLYDMLVNPREMTNRTIDLQPMVEEKGTTETIQHALRSMESGNALTAHGGGSAKLKANEINELLLGSYNREYIKPSAFVQEFMAYERKLASGATLDQIVDNRCGQWLFVYVILQSLPMTAVDARGVIFNEDVEYFLFEAPRGGKPWMREDTLVSKAWYNVKSAGQTISLSADVLDHQPEGVYRRSHCWLIANQWLAAAGVLPQGQSPVQENYEPQLPSHHPSVELRASSPAQLSPAQSPMIRPMTPTAPYDGVRSHLGKSSSYTNLQVDMEQVAAPAPKNPRPMSQYNPSITFDSILGAAPVQKQEKKKKK</sequence>
<feature type="region of interest" description="Disordered" evidence="1">
    <location>
        <begin position="1"/>
        <end position="159"/>
    </location>
</feature>
<dbReference type="PANTHER" id="PTHR39601">
    <property type="entry name" value="CHORIOGENIN HMINOR"/>
    <property type="match status" value="1"/>
</dbReference>
<name>A0AAN7T7Z4_9EURO</name>
<feature type="compositionally biased region" description="Polar residues" evidence="1">
    <location>
        <begin position="49"/>
        <end position="62"/>
    </location>
</feature>
<dbReference type="InterPro" id="IPR058317">
    <property type="entry name" value="DUF8004"/>
</dbReference>
<proteinExistence type="predicted"/>
<evidence type="ECO:0000259" key="2">
    <source>
        <dbReference type="Pfam" id="PF26013"/>
    </source>
</evidence>
<feature type="domain" description="DUF8004" evidence="2">
    <location>
        <begin position="358"/>
        <end position="451"/>
    </location>
</feature>
<dbReference type="Pfam" id="PF26013">
    <property type="entry name" value="DUF8004"/>
    <property type="match status" value="1"/>
</dbReference>